<evidence type="ECO:0000256" key="1">
    <source>
        <dbReference type="SAM" id="Coils"/>
    </source>
</evidence>
<keyword evidence="3" id="KW-1185">Reference proteome</keyword>
<accession>A0ABD2Q6V0</accession>
<sequence length="315" mass="36890">MSIIHKDADIPEYLNVRAPIAVNRTLNNLAKMTNYESIVGCRPNDTKYNLMRIQPFLSHLAIYYQENRTFFNCYSTALSDAKKNLEQAAVYESRVQALTRSLEEEKLLVDEHVIFSSREKEIAEAHEIISANHHDLATQLESTDSNIRVLTHNNDQLLQEISECKKEIQLRMSQIMPEEKLEEDIELKKIENERQRMEFQKSLKQLMELKNVENSSKHSNVEDAVENFSKMVSTYRHLKEMLLENTSLSLKTEYEEQRVKDLEEQAQTLKQSTNAKEQSKTQLLSEFQKRYETLTAECKQLEDKSNKYVLALKFM</sequence>
<dbReference type="Proteomes" id="UP001626550">
    <property type="component" value="Unassembled WGS sequence"/>
</dbReference>
<gene>
    <name evidence="2" type="ORF">Ciccas_006086</name>
</gene>
<organism evidence="2 3">
    <name type="scientific">Cichlidogyrus casuarinus</name>
    <dbReference type="NCBI Taxonomy" id="1844966"/>
    <lineage>
        <taxon>Eukaryota</taxon>
        <taxon>Metazoa</taxon>
        <taxon>Spiralia</taxon>
        <taxon>Lophotrochozoa</taxon>
        <taxon>Platyhelminthes</taxon>
        <taxon>Monogenea</taxon>
        <taxon>Monopisthocotylea</taxon>
        <taxon>Dactylogyridea</taxon>
        <taxon>Ancyrocephalidae</taxon>
        <taxon>Cichlidogyrus</taxon>
    </lineage>
</organism>
<dbReference type="EMBL" id="JBJKFK010000784">
    <property type="protein sequence ID" value="KAL3315284.1"/>
    <property type="molecule type" value="Genomic_DNA"/>
</dbReference>
<name>A0ABD2Q6V0_9PLAT</name>
<proteinExistence type="predicted"/>
<feature type="coiled-coil region" evidence="1">
    <location>
        <begin position="140"/>
        <end position="198"/>
    </location>
</feature>
<comment type="caution">
    <text evidence="2">The sequence shown here is derived from an EMBL/GenBank/DDBJ whole genome shotgun (WGS) entry which is preliminary data.</text>
</comment>
<reference evidence="2 3" key="1">
    <citation type="submission" date="2024-11" db="EMBL/GenBank/DDBJ databases">
        <title>Adaptive evolution of stress response genes in parasites aligns with host niche diversity.</title>
        <authorList>
            <person name="Hahn C."/>
            <person name="Resl P."/>
        </authorList>
    </citation>
    <scope>NUCLEOTIDE SEQUENCE [LARGE SCALE GENOMIC DNA]</scope>
    <source>
        <strain evidence="2">EGGRZ-B1_66</strain>
        <tissue evidence="2">Body</tissue>
    </source>
</reference>
<dbReference type="AlphaFoldDB" id="A0ABD2Q6V0"/>
<evidence type="ECO:0000313" key="2">
    <source>
        <dbReference type="EMBL" id="KAL3315284.1"/>
    </source>
</evidence>
<evidence type="ECO:0000313" key="3">
    <source>
        <dbReference type="Proteomes" id="UP001626550"/>
    </source>
</evidence>
<feature type="coiled-coil region" evidence="1">
    <location>
        <begin position="252"/>
        <end position="311"/>
    </location>
</feature>
<protein>
    <submittedName>
        <fullName evidence="2">Uncharacterized protein</fullName>
    </submittedName>
</protein>
<keyword evidence="1" id="KW-0175">Coiled coil</keyword>